<evidence type="ECO:0000313" key="2">
    <source>
        <dbReference type="EMBL" id="CAG22433.1"/>
    </source>
</evidence>
<sequence>MSKVFSAKYTVKKGSFAKDPNLAEEITVYCKCKFQKEVKDLAAVEFSFWLDDDISHYMGPKVGSSNDGQLTSYLSKKELHGQASINEVPQQESVQVKESCQLVKGAICSHPNYFSVCDPNDVDYFVNTSMALIKTMSEKYSVNYSPKKLSEYIKEMDDLMPLLSAVRIYPILESCISYGDDDEGQVEKSEIQSATNQAATTPTQPITITGQTNVTSEDLSLVDKDKQPHEPVAMSFLGLVQDTLWRLDENYLNTISMEMREEMAEKLEAIFYEHIDHTTNFDLDKTKHEFLAIDWDDANSAAKNMLNLRCLRITIRDVLVITEPGANASKVLSNGNTNNGSNPTNGNRLESIVSTDNSTDLDNVPENEVAQPDNTFYYLEVVKTHICWVGVLPISKQGVNGQFFNISYGYSVTGEMSFHLGEYAYPKHSTALMNAWGAVIDLITEFKKNNPASKIDCDKIIKAIGDSRNGRPKRSDQVVKFEDIENRIEEYAIEFDVEFDEQEDKKNRSLIDEFNQTESGQRLNALMADINENKPDISHIDIAVTPELTPPSEAAKQRLAECQNDENYTVKPAPKDVTDAFGQPDKSASIEVQKQEIEDLKGNTLPSDDVKKQLDSKPVVNNADELVSDETKSLPAEENTYSADEFFKHQVDSLNEKLRTLKPGDLLELDGLPNEVYHAVIGYSSSNIKDELISSQWRHGLEVGEIESTRGSHFDFGNYVHTLLLQPELVELEYTFRDENPKDCFYGLRDMKAAIEEYNEKSDSAASTSELKEMIEEYNKEIEPTAGADTLKEMISAHNETLPKKLSMAGSAEELAFMYSAMPAEFLNMPDDEKQTAAAYKRYIKAYNDSLPTPLKTAGKYEELLFSIESFNPEFVAAEQAKKPTLPVNGTIDELRERIKSFAPDFIAAELLKKPTLPVSGTIDDLTQRIKSFNPSAVFDHEIESEWQERIKGGLIGLTQEQKAHGIRLQKAALANPTTTNWFKFQSDITACERSYFWIDEETGLLLKARLDKEIGSTIVDLKTIEVRRDIKRKDIKRYLNDEILKRGYHISAAHYLDGTRKNNFFWIFVNKVKGYEWVAIIQATADVLDLGRFELRDGISSIFISTEFEHYPGPIEHPVNDKGVPQPLQATLSNFAQRKLDKYREIL</sequence>
<proteinExistence type="predicted"/>
<dbReference type="Proteomes" id="UP000000593">
    <property type="component" value="Chromosome 2"/>
</dbReference>
<dbReference type="HOGENOM" id="CLU_276797_0_0_6"/>
<feature type="compositionally biased region" description="Low complexity" evidence="1">
    <location>
        <begin position="333"/>
        <end position="347"/>
    </location>
</feature>
<organism evidence="2 3">
    <name type="scientific">Photobacterium profundum (strain SS9)</name>
    <dbReference type="NCBI Taxonomy" id="298386"/>
    <lineage>
        <taxon>Bacteria</taxon>
        <taxon>Pseudomonadati</taxon>
        <taxon>Pseudomonadota</taxon>
        <taxon>Gammaproteobacteria</taxon>
        <taxon>Vibrionales</taxon>
        <taxon>Vibrionaceae</taxon>
        <taxon>Photobacterium</taxon>
    </lineage>
</organism>
<keyword evidence="3" id="KW-1185">Reference proteome</keyword>
<dbReference type="Gene3D" id="3.90.320.10">
    <property type="match status" value="2"/>
</dbReference>
<dbReference type="AlphaFoldDB" id="Q6LJU7"/>
<accession>Q6LJU7</accession>
<reference evidence="3" key="1">
    <citation type="journal article" date="2005" name="Science">
        <title>Life at depth: Photobacterium profundum genome sequence and expression analysis.</title>
        <authorList>
            <person name="Vezzi A."/>
            <person name="Campanaro S."/>
            <person name="D'Angelo M."/>
            <person name="Simonato F."/>
            <person name="Vitulo N."/>
            <person name="Lauro F.M."/>
            <person name="Cestaro A."/>
            <person name="Malacrida G."/>
            <person name="Simionati B."/>
            <person name="Cannata N."/>
            <person name="Romualdi C."/>
            <person name="Bartlett D.H."/>
            <person name="Valle G."/>
        </authorList>
    </citation>
    <scope>NUCLEOTIDE SEQUENCE [LARGE SCALE GENOMIC DNA]</scope>
    <source>
        <strain evidence="3">ATCC BAA-1253 / SS9</strain>
    </source>
</reference>
<dbReference type="EMBL" id="CR378676">
    <property type="protein sequence ID" value="CAG22433.1"/>
    <property type="molecule type" value="Genomic_DNA"/>
</dbReference>
<evidence type="ECO:0000256" key="1">
    <source>
        <dbReference type="SAM" id="MobiDB-lite"/>
    </source>
</evidence>
<gene>
    <name evidence="2" type="ordered locus">PBPRB0560</name>
</gene>
<protein>
    <submittedName>
        <fullName evidence="2">Uncharacterized protein</fullName>
    </submittedName>
</protein>
<dbReference type="eggNOG" id="ENOG502Z88V">
    <property type="taxonomic scope" value="Bacteria"/>
</dbReference>
<name>Q6LJU7_PHOPR</name>
<dbReference type="InterPro" id="IPR011604">
    <property type="entry name" value="PDDEXK-like_dom_sf"/>
</dbReference>
<evidence type="ECO:0000313" key="3">
    <source>
        <dbReference type="Proteomes" id="UP000000593"/>
    </source>
</evidence>
<feature type="compositionally biased region" description="Polar residues" evidence="1">
    <location>
        <begin position="352"/>
        <end position="361"/>
    </location>
</feature>
<dbReference type="KEGG" id="ppr:PBPRB0560"/>
<dbReference type="RefSeq" id="WP_011220646.1">
    <property type="nucleotide sequence ID" value="NC_006371.1"/>
</dbReference>
<feature type="region of interest" description="Disordered" evidence="1">
    <location>
        <begin position="330"/>
        <end position="365"/>
    </location>
</feature>